<dbReference type="PANTHER" id="PTHR43685:SF5">
    <property type="entry name" value="GLYCOSYLTRANSFERASE EPSE-RELATED"/>
    <property type="match status" value="1"/>
</dbReference>
<dbReference type="RefSeq" id="WP_154620725.1">
    <property type="nucleotide sequence ID" value="NZ_VUNL01000007.1"/>
</dbReference>
<proteinExistence type="inferred from homology"/>
<accession>A0A6I2V090</accession>
<dbReference type="InterPro" id="IPR029044">
    <property type="entry name" value="Nucleotide-diphossugar_trans"/>
</dbReference>
<dbReference type="GO" id="GO:0016757">
    <property type="term" value="F:glycosyltransferase activity"/>
    <property type="evidence" value="ECO:0007669"/>
    <property type="project" value="UniProtKB-KW"/>
</dbReference>
<dbReference type="InterPro" id="IPR001173">
    <property type="entry name" value="Glyco_trans_2-like"/>
</dbReference>
<evidence type="ECO:0000259" key="4">
    <source>
        <dbReference type="Pfam" id="PF00535"/>
    </source>
</evidence>
<evidence type="ECO:0000256" key="1">
    <source>
        <dbReference type="ARBA" id="ARBA00006739"/>
    </source>
</evidence>
<comment type="caution">
    <text evidence="5">The sequence shown here is derived from an EMBL/GenBank/DDBJ whole genome shotgun (WGS) entry which is preliminary data.</text>
</comment>
<protein>
    <submittedName>
        <fullName evidence="5">Glycosyltransferase</fullName>
    </submittedName>
</protein>
<evidence type="ECO:0000313" key="6">
    <source>
        <dbReference type="Proteomes" id="UP000430222"/>
    </source>
</evidence>
<evidence type="ECO:0000256" key="3">
    <source>
        <dbReference type="ARBA" id="ARBA00022679"/>
    </source>
</evidence>
<reference evidence="5 6" key="1">
    <citation type="submission" date="2019-08" db="EMBL/GenBank/DDBJ databases">
        <title>In-depth cultivation of the pig gut microbiome towards novel bacterial diversity and tailored functional studies.</title>
        <authorList>
            <person name="Wylensek D."/>
            <person name="Hitch T.C.A."/>
            <person name="Clavel T."/>
        </authorList>
    </citation>
    <scope>NUCLEOTIDE SEQUENCE [LARGE SCALE GENOMIC DNA]</scope>
    <source>
        <strain evidence="6">WCA-380-WT-3B3</strain>
    </source>
</reference>
<sequence>MVYEPYSVLMTVYQKDNPEYFRQSLASMLNQTVMPDEIVVVTDGPITDNLQAVIDELDSKYPHIIKEIQLEENVGLGTALQIGVPKCKNKLIARMDSDDISLPDRCRLQLEAFSNNPQLDIVGYSIKEFSGSIDNIVGERKVPETNKAIYKFAKLRDPFNHPTVMFRKSKVLSSGNYGDYRKNQDSDLWIKMLSHKAVCMNLPDDQFRFRFDEATYARRKNWLNTGSLLEIRYKAWRSGYNNLLEFLIISIGQLSRYALPNLFQKILYKFLKGGN</sequence>
<feature type="domain" description="Glycosyltransferase 2-like" evidence="4">
    <location>
        <begin position="7"/>
        <end position="167"/>
    </location>
</feature>
<dbReference type="Proteomes" id="UP000430222">
    <property type="component" value="Unassembled WGS sequence"/>
</dbReference>
<dbReference type="AlphaFoldDB" id="A0A6I2V090"/>
<evidence type="ECO:0000256" key="2">
    <source>
        <dbReference type="ARBA" id="ARBA00022676"/>
    </source>
</evidence>
<dbReference type="PANTHER" id="PTHR43685">
    <property type="entry name" value="GLYCOSYLTRANSFERASE"/>
    <property type="match status" value="1"/>
</dbReference>
<evidence type="ECO:0000313" key="5">
    <source>
        <dbReference type="EMBL" id="MSV24946.1"/>
    </source>
</evidence>
<name>A0A6I2V090_9FIRM</name>
<keyword evidence="6" id="KW-1185">Reference proteome</keyword>
<dbReference type="SUPFAM" id="SSF53448">
    <property type="entry name" value="Nucleotide-diphospho-sugar transferases"/>
    <property type="match status" value="1"/>
</dbReference>
<comment type="similarity">
    <text evidence="1">Belongs to the glycosyltransferase 2 family.</text>
</comment>
<organism evidence="5 6">
    <name type="scientific">Selenomonas montiformis</name>
    <dbReference type="NCBI Taxonomy" id="2652285"/>
    <lineage>
        <taxon>Bacteria</taxon>
        <taxon>Bacillati</taxon>
        <taxon>Bacillota</taxon>
        <taxon>Negativicutes</taxon>
        <taxon>Selenomonadales</taxon>
        <taxon>Selenomonadaceae</taxon>
        <taxon>Selenomonas</taxon>
    </lineage>
</organism>
<dbReference type="InterPro" id="IPR050834">
    <property type="entry name" value="Glycosyltransf_2"/>
</dbReference>
<dbReference type="Gene3D" id="3.90.550.10">
    <property type="entry name" value="Spore Coat Polysaccharide Biosynthesis Protein SpsA, Chain A"/>
    <property type="match status" value="1"/>
</dbReference>
<dbReference type="Pfam" id="PF00535">
    <property type="entry name" value="Glycos_transf_2"/>
    <property type="match status" value="1"/>
</dbReference>
<keyword evidence="3 5" id="KW-0808">Transferase</keyword>
<dbReference type="EMBL" id="VUNL01000007">
    <property type="protein sequence ID" value="MSV24946.1"/>
    <property type="molecule type" value="Genomic_DNA"/>
</dbReference>
<keyword evidence="2" id="KW-0328">Glycosyltransferase</keyword>
<gene>
    <name evidence="5" type="ORF">FYJ78_07075</name>
</gene>